<protein>
    <recommendedName>
        <fullName evidence="4">SKP1 component POZ domain-containing protein</fullName>
    </recommendedName>
</protein>
<dbReference type="GO" id="GO:0006511">
    <property type="term" value="P:ubiquitin-dependent protein catabolic process"/>
    <property type="evidence" value="ECO:0007669"/>
    <property type="project" value="InterPro"/>
</dbReference>
<dbReference type="VEuPathDB" id="FungiDB:PC110_g9676"/>
<keyword evidence="1" id="KW-0812">Transmembrane</keyword>
<dbReference type="PANTHER" id="PTHR11165">
    <property type="entry name" value="SKP1"/>
    <property type="match status" value="1"/>
</dbReference>
<name>A0A8T1TXM7_9STRA</name>
<gene>
    <name evidence="2" type="ORF">JG687_00015842</name>
</gene>
<evidence type="ECO:0008006" key="4">
    <source>
        <dbReference type="Google" id="ProtNLM"/>
    </source>
</evidence>
<dbReference type="VEuPathDB" id="FungiDB:PC110_g9679"/>
<dbReference type="SMART" id="SM00512">
    <property type="entry name" value="Skp1"/>
    <property type="match status" value="1"/>
</dbReference>
<proteinExistence type="predicted"/>
<dbReference type="Proteomes" id="UP000688947">
    <property type="component" value="Unassembled WGS sequence"/>
</dbReference>
<dbReference type="OrthoDB" id="10526555at2759"/>
<evidence type="ECO:0000256" key="1">
    <source>
        <dbReference type="SAM" id="Phobius"/>
    </source>
</evidence>
<evidence type="ECO:0000313" key="2">
    <source>
        <dbReference type="EMBL" id="KAG6947845.1"/>
    </source>
</evidence>
<accession>A0A8T1TXM7</accession>
<dbReference type="InterPro" id="IPR001232">
    <property type="entry name" value="SKP1-like"/>
</dbReference>
<feature type="transmembrane region" description="Helical" evidence="1">
    <location>
        <begin position="166"/>
        <end position="196"/>
    </location>
</feature>
<feature type="non-terminal residue" evidence="2">
    <location>
        <position position="1"/>
    </location>
</feature>
<dbReference type="AlphaFoldDB" id="A0A8T1TXM7"/>
<keyword evidence="1" id="KW-1133">Transmembrane helix</keyword>
<sequence>MLVEHITWEVPQRFQAEVRSGDLTQLWNALRAKYEKVAAHISDVLRLGRMLHEDGEVMDDQHLADVLLSNAAEVQRVRQDLDLLVTVSVDGAALARGLGALDGSGAGRSIETLNGMLAPRNSNAAVNTDVGALVSKSLGLVSKFVLANMLRVLVAKAFQVTVKLDALVTIIFILEVLLLMLVTKWVVLTTTLFVLIKKSIMLMFVEYTLGLIPPEQAAVVTMDTPLGEDTEEKSSGISSPSVVPHKIKSGIETYPEGDEIARQVVAGVTLEGQVADLAEISLEVEKKCADTAVDIERSPAVQAQWADTAADGLRSGTVPTQCADTVVKSKTAKKGNNRRKRKCSAKESDDSADEHPFILRKSTVAPLAQTLVADEHEGDKMQEISLPNVKALVLAKVAEFCQRHKDASMDEIQKPLKCSVLSESGDEWATKVVDVAEHELLFELVLAANYMDIMSLLALLFAKMACMIKGVSESEETGPGVADSVSGREMTGQGVAFSVSGREATRQGAVGTVLGSDVIGHGAVTSVSGEEVIEHGVVVRDVTGYDEVALVSGRLVMGHGVVALDVLLP</sequence>
<dbReference type="InterPro" id="IPR016897">
    <property type="entry name" value="SKP1"/>
</dbReference>
<keyword evidence="1" id="KW-0472">Membrane</keyword>
<dbReference type="EMBL" id="JAENGZ010001474">
    <property type="protein sequence ID" value="KAG6947845.1"/>
    <property type="molecule type" value="Genomic_DNA"/>
</dbReference>
<organism evidence="2 3">
    <name type="scientific">Phytophthora cactorum</name>
    <dbReference type="NCBI Taxonomy" id="29920"/>
    <lineage>
        <taxon>Eukaryota</taxon>
        <taxon>Sar</taxon>
        <taxon>Stramenopiles</taxon>
        <taxon>Oomycota</taxon>
        <taxon>Peronosporomycetes</taxon>
        <taxon>Peronosporales</taxon>
        <taxon>Peronosporaceae</taxon>
        <taxon>Phytophthora</taxon>
    </lineage>
</organism>
<dbReference type="VEuPathDB" id="FungiDB:PC110_g9682"/>
<comment type="caution">
    <text evidence="2">The sequence shown here is derived from an EMBL/GenBank/DDBJ whole genome shotgun (WGS) entry which is preliminary data.</text>
</comment>
<reference evidence="2" key="1">
    <citation type="submission" date="2021-01" db="EMBL/GenBank/DDBJ databases">
        <title>Phytophthora aleatoria, a newly-described species from Pinus radiata is distinct from Phytophthora cactorum isolates based on comparative genomics.</title>
        <authorList>
            <person name="Mcdougal R."/>
            <person name="Panda P."/>
            <person name="Williams N."/>
            <person name="Studholme D.J."/>
        </authorList>
    </citation>
    <scope>NUCLEOTIDE SEQUENCE</scope>
    <source>
        <strain evidence="2">NZFS 3830</strain>
    </source>
</reference>
<evidence type="ECO:0000313" key="3">
    <source>
        <dbReference type="Proteomes" id="UP000688947"/>
    </source>
</evidence>